<protein>
    <submittedName>
        <fullName evidence="3">Nitroreductase</fullName>
    </submittedName>
</protein>
<accession>A0A6F8Y0R0</accession>
<dbReference type="GO" id="GO:0070967">
    <property type="term" value="F:coenzyme F420 binding"/>
    <property type="evidence" value="ECO:0007669"/>
    <property type="project" value="TreeGrafter"/>
</dbReference>
<evidence type="ECO:0000256" key="2">
    <source>
        <dbReference type="ARBA" id="ARBA00049106"/>
    </source>
</evidence>
<reference evidence="3 4" key="1">
    <citation type="submission" date="2020-03" db="EMBL/GenBank/DDBJ databases">
        <title>Whole genome shotgun sequence of Phytohabitans flavus NBRC 107702.</title>
        <authorList>
            <person name="Komaki H."/>
            <person name="Tamura T."/>
        </authorList>
    </citation>
    <scope>NUCLEOTIDE SEQUENCE [LARGE SCALE GENOMIC DNA]</scope>
    <source>
        <strain evidence="3 4">NBRC 107702</strain>
    </source>
</reference>
<dbReference type="GO" id="GO:0005886">
    <property type="term" value="C:plasma membrane"/>
    <property type="evidence" value="ECO:0007669"/>
    <property type="project" value="TreeGrafter"/>
</dbReference>
<sequence>MSDASEEIFDSPVGWVNRHIRSYVDSGGRKGHRHYGWPTLLLTTRGRRSGKLRRSALIYDRDGDSYVVVGSNGGKPEQPAWYLNLSADPRVTVQVGTEIFAAQARDATAEERAGMWERMLVVNPGYADYEKRAGKAGRQIPVVVLERA</sequence>
<evidence type="ECO:0000313" key="4">
    <source>
        <dbReference type="Proteomes" id="UP000502508"/>
    </source>
</evidence>
<dbReference type="InterPro" id="IPR012349">
    <property type="entry name" value="Split_barrel_FMN-bd"/>
</dbReference>
<dbReference type="KEGG" id="pfla:Pflav_061120"/>
<dbReference type="PANTHER" id="PTHR39428:SF1">
    <property type="entry name" value="F420H(2)-DEPENDENT QUINONE REDUCTASE RV1261C"/>
    <property type="match status" value="1"/>
</dbReference>
<name>A0A6F8Y0R0_9ACTN</name>
<organism evidence="3 4">
    <name type="scientific">Phytohabitans flavus</name>
    <dbReference type="NCBI Taxonomy" id="1076124"/>
    <lineage>
        <taxon>Bacteria</taxon>
        <taxon>Bacillati</taxon>
        <taxon>Actinomycetota</taxon>
        <taxon>Actinomycetes</taxon>
        <taxon>Micromonosporales</taxon>
        <taxon>Micromonosporaceae</taxon>
    </lineage>
</organism>
<dbReference type="Proteomes" id="UP000502508">
    <property type="component" value="Chromosome"/>
</dbReference>
<dbReference type="InterPro" id="IPR004378">
    <property type="entry name" value="F420H2_quin_Rdtase"/>
</dbReference>
<comment type="similarity">
    <text evidence="1">Belongs to the F420H(2)-dependent quinone reductase family.</text>
</comment>
<gene>
    <name evidence="3" type="ORF">Pflav_061120</name>
</gene>
<dbReference type="AlphaFoldDB" id="A0A6F8Y0R0"/>
<evidence type="ECO:0000256" key="1">
    <source>
        <dbReference type="ARBA" id="ARBA00008710"/>
    </source>
</evidence>
<evidence type="ECO:0000313" key="3">
    <source>
        <dbReference type="EMBL" id="BCB79702.1"/>
    </source>
</evidence>
<dbReference type="PANTHER" id="PTHR39428">
    <property type="entry name" value="F420H(2)-DEPENDENT QUINONE REDUCTASE RV1261C"/>
    <property type="match status" value="1"/>
</dbReference>
<reference evidence="3 4" key="2">
    <citation type="submission" date="2020-03" db="EMBL/GenBank/DDBJ databases">
        <authorList>
            <person name="Ichikawa N."/>
            <person name="Kimura A."/>
            <person name="Kitahashi Y."/>
            <person name="Uohara A."/>
        </authorList>
    </citation>
    <scope>NUCLEOTIDE SEQUENCE [LARGE SCALE GENOMIC DNA]</scope>
    <source>
        <strain evidence="3 4">NBRC 107702</strain>
    </source>
</reference>
<proteinExistence type="inferred from homology"/>
<dbReference type="Pfam" id="PF04075">
    <property type="entry name" value="F420H2_quin_red"/>
    <property type="match status" value="1"/>
</dbReference>
<keyword evidence="4" id="KW-1185">Reference proteome</keyword>
<comment type="catalytic activity">
    <reaction evidence="2">
        <text>oxidized coenzyme F420-(gamma-L-Glu)(n) + a quinol + H(+) = reduced coenzyme F420-(gamma-L-Glu)(n) + a quinone</text>
        <dbReference type="Rhea" id="RHEA:39663"/>
        <dbReference type="Rhea" id="RHEA-COMP:12939"/>
        <dbReference type="Rhea" id="RHEA-COMP:14378"/>
        <dbReference type="ChEBI" id="CHEBI:15378"/>
        <dbReference type="ChEBI" id="CHEBI:24646"/>
        <dbReference type="ChEBI" id="CHEBI:132124"/>
        <dbReference type="ChEBI" id="CHEBI:133980"/>
        <dbReference type="ChEBI" id="CHEBI:139511"/>
    </reaction>
</comment>
<dbReference type="Gene3D" id="2.30.110.10">
    <property type="entry name" value="Electron Transport, Fmn-binding Protein, Chain A"/>
    <property type="match status" value="1"/>
</dbReference>
<dbReference type="EMBL" id="AP022870">
    <property type="protein sequence ID" value="BCB79702.1"/>
    <property type="molecule type" value="Genomic_DNA"/>
</dbReference>
<dbReference type="GO" id="GO:0016491">
    <property type="term" value="F:oxidoreductase activity"/>
    <property type="evidence" value="ECO:0007669"/>
    <property type="project" value="InterPro"/>
</dbReference>
<dbReference type="NCBIfam" id="TIGR00026">
    <property type="entry name" value="hi_GC_TIGR00026"/>
    <property type="match status" value="1"/>
</dbReference>